<dbReference type="InterPro" id="IPR051604">
    <property type="entry name" value="Ergot_Alk_Oxidoreductase"/>
</dbReference>
<dbReference type="PANTHER" id="PTHR43162:SF1">
    <property type="entry name" value="PRESTALK A DIFFERENTIATION PROTEIN A"/>
    <property type="match status" value="1"/>
</dbReference>
<evidence type="ECO:0000259" key="1">
    <source>
        <dbReference type="Pfam" id="PF13460"/>
    </source>
</evidence>
<accession>A0A3S7UW78</accession>
<reference evidence="2" key="1">
    <citation type="journal article" date="2018" name="J. Ind. Microbiol. Biotechnol.">
        <title>Genome mining reveals uncommon alkylpyrones as type III PKS products from myxobacteria.</title>
        <authorList>
            <person name="Hug J.J."/>
            <person name="Panter F."/>
            <person name="Krug D."/>
            <person name="Muller R."/>
        </authorList>
    </citation>
    <scope>NUCLEOTIDE SEQUENCE</scope>
    <source>
        <strain evidence="2">MCy8288</strain>
    </source>
</reference>
<dbReference type="InterPro" id="IPR036291">
    <property type="entry name" value="NAD(P)-bd_dom_sf"/>
</dbReference>
<evidence type="ECO:0000313" key="2">
    <source>
        <dbReference type="EMBL" id="AYM52999.1"/>
    </source>
</evidence>
<organism evidence="2">
    <name type="scientific">Myxococcus fulvus</name>
    <dbReference type="NCBI Taxonomy" id="33"/>
    <lineage>
        <taxon>Bacteria</taxon>
        <taxon>Pseudomonadati</taxon>
        <taxon>Myxococcota</taxon>
        <taxon>Myxococcia</taxon>
        <taxon>Myxococcales</taxon>
        <taxon>Cystobacterineae</taxon>
        <taxon>Myxococcaceae</taxon>
        <taxon>Myxococcus</taxon>
    </lineage>
</organism>
<dbReference type="Pfam" id="PF13460">
    <property type="entry name" value="NAD_binding_10"/>
    <property type="match status" value="1"/>
</dbReference>
<dbReference type="PANTHER" id="PTHR43162">
    <property type="match status" value="1"/>
</dbReference>
<protein>
    <submittedName>
        <fullName evidence="2">NAD-dependent epimerase/dehydratase</fullName>
    </submittedName>
</protein>
<dbReference type="AlphaFoldDB" id="A0A3S7UW78"/>
<sequence length="295" mass="31937">MLTVMGATGNTGKKVVELLLSAGQEVRALGRSEGRLAELRTRGAEVLAGDPGDAAFLAKAFRGADAVYTLLPTDRESPDYHADQRRKGEAIIQGLRDSGVRHVVALSSLGADQREGTGLLATLHAQEERLKTLEDTNVLLLRPASFFENFFDALHVIEHQGVNADSVAPDLAVPMIASRDIADVAAKAMLRRDWKGLATRELLGPRDLSYREATRLLGARLGKPGLEYVQLAPAEMTQALVQAGMSETFAALYVEMTRAFNEGRVLPRAGRTEANTTPTRFEDFVDELALAATAR</sequence>
<dbReference type="InterPro" id="IPR016040">
    <property type="entry name" value="NAD(P)-bd_dom"/>
</dbReference>
<dbReference type="Gene3D" id="3.90.25.10">
    <property type="entry name" value="UDP-galactose 4-epimerase, domain 1"/>
    <property type="match status" value="1"/>
</dbReference>
<name>A0A3S7UW78_MYXFU</name>
<dbReference type="EMBL" id="MH908890">
    <property type="protein sequence ID" value="AYM52999.1"/>
    <property type="molecule type" value="Genomic_DNA"/>
</dbReference>
<proteinExistence type="predicted"/>
<feature type="domain" description="NAD(P)-binding" evidence="1">
    <location>
        <begin position="6"/>
        <end position="189"/>
    </location>
</feature>
<dbReference type="SUPFAM" id="SSF51735">
    <property type="entry name" value="NAD(P)-binding Rossmann-fold domains"/>
    <property type="match status" value="1"/>
</dbReference>
<dbReference type="Gene3D" id="3.40.50.720">
    <property type="entry name" value="NAD(P)-binding Rossmann-like Domain"/>
    <property type="match status" value="1"/>
</dbReference>